<gene>
    <name evidence="1" type="ORF">N7532_000421</name>
</gene>
<protein>
    <submittedName>
        <fullName evidence="1">Uncharacterized protein</fullName>
    </submittedName>
</protein>
<organism evidence="1 2">
    <name type="scientific">Penicillium argentinense</name>
    <dbReference type="NCBI Taxonomy" id="1131581"/>
    <lineage>
        <taxon>Eukaryota</taxon>
        <taxon>Fungi</taxon>
        <taxon>Dikarya</taxon>
        <taxon>Ascomycota</taxon>
        <taxon>Pezizomycotina</taxon>
        <taxon>Eurotiomycetes</taxon>
        <taxon>Eurotiomycetidae</taxon>
        <taxon>Eurotiales</taxon>
        <taxon>Aspergillaceae</taxon>
        <taxon>Penicillium</taxon>
    </lineage>
</organism>
<keyword evidence="2" id="KW-1185">Reference proteome</keyword>
<evidence type="ECO:0000313" key="1">
    <source>
        <dbReference type="EMBL" id="KAJ5112376.1"/>
    </source>
</evidence>
<evidence type="ECO:0000313" key="2">
    <source>
        <dbReference type="Proteomes" id="UP001149074"/>
    </source>
</evidence>
<proteinExistence type="predicted"/>
<sequence length="114" mass="12192">MTKRIYLDPINFTFPVSDLVLLNLTAVGTGAFTPSQTLEALLLNPGESYRFNNSPSTLIKRAGDHEFTSYNSTGCALEGVMASVEGFGCELVAELVQLWGVWVASLGNFVGSVG</sequence>
<name>A0A9W9G594_9EURO</name>
<dbReference type="AlphaFoldDB" id="A0A9W9G594"/>
<reference evidence="1" key="1">
    <citation type="submission" date="2022-11" db="EMBL/GenBank/DDBJ databases">
        <authorList>
            <person name="Petersen C."/>
        </authorList>
    </citation>
    <scope>NUCLEOTIDE SEQUENCE</scope>
    <source>
        <strain evidence="1">IBT 30761</strain>
    </source>
</reference>
<comment type="caution">
    <text evidence="1">The sequence shown here is derived from an EMBL/GenBank/DDBJ whole genome shotgun (WGS) entry which is preliminary data.</text>
</comment>
<dbReference type="Proteomes" id="UP001149074">
    <property type="component" value="Unassembled WGS sequence"/>
</dbReference>
<dbReference type="EMBL" id="JAPQKI010000001">
    <property type="protein sequence ID" value="KAJ5112376.1"/>
    <property type="molecule type" value="Genomic_DNA"/>
</dbReference>
<reference evidence="1" key="2">
    <citation type="journal article" date="2023" name="IMA Fungus">
        <title>Comparative genomic study of the Penicillium genus elucidates a diverse pangenome and 15 lateral gene transfer events.</title>
        <authorList>
            <person name="Petersen C."/>
            <person name="Sorensen T."/>
            <person name="Nielsen M.R."/>
            <person name="Sondergaard T.E."/>
            <person name="Sorensen J.L."/>
            <person name="Fitzpatrick D.A."/>
            <person name="Frisvad J.C."/>
            <person name="Nielsen K.L."/>
        </authorList>
    </citation>
    <scope>NUCLEOTIDE SEQUENCE</scope>
    <source>
        <strain evidence="1">IBT 30761</strain>
    </source>
</reference>
<accession>A0A9W9G594</accession>
<dbReference type="GeneID" id="81351904"/>
<dbReference type="RefSeq" id="XP_056480149.1">
    <property type="nucleotide sequence ID" value="XM_056612925.1"/>
</dbReference>